<evidence type="ECO:0008006" key="3">
    <source>
        <dbReference type="Google" id="ProtNLM"/>
    </source>
</evidence>
<dbReference type="InterPro" id="IPR013785">
    <property type="entry name" value="Aldolase_TIM"/>
</dbReference>
<evidence type="ECO:0000313" key="2">
    <source>
        <dbReference type="Proteomes" id="UP000237682"/>
    </source>
</evidence>
<dbReference type="OrthoDB" id="9814797at2"/>
<comment type="caution">
    <text evidence="1">The sequence shown here is derived from an EMBL/GenBank/DDBJ whole genome shotgun (WGS) entry which is preliminary data.</text>
</comment>
<proteinExistence type="predicted"/>
<dbReference type="InterPro" id="IPR008567">
    <property type="entry name" value="BKACE"/>
</dbReference>
<name>A0A2S9QDH2_9HYPH</name>
<gene>
    <name evidence="1" type="ORF">C5L14_12285</name>
</gene>
<protein>
    <recommendedName>
        <fullName evidence="3">3-keto-5-aminohexanoate cleavage enzyme</fullName>
    </recommendedName>
</protein>
<dbReference type="RefSeq" id="WP_105862327.1">
    <property type="nucleotide sequence ID" value="NZ_PUEJ01000004.1"/>
</dbReference>
<dbReference type="EMBL" id="PUEJ01000004">
    <property type="protein sequence ID" value="PRH87394.1"/>
    <property type="molecule type" value="Genomic_DNA"/>
</dbReference>
<dbReference type="Pfam" id="PF05853">
    <property type="entry name" value="BKACE"/>
    <property type="match status" value="2"/>
</dbReference>
<dbReference type="PANTHER" id="PTHR37418">
    <property type="entry name" value="3-KETO-5-AMINOHEXANOATE CLEAVAGE ENZYME-RELATED"/>
    <property type="match status" value="1"/>
</dbReference>
<dbReference type="Proteomes" id="UP000237682">
    <property type="component" value="Unassembled WGS sequence"/>
</dbReference>
<organism evidence="1 2">
    <name type="scientific">Labrys okinawensis</name>
    <dbReference type="NCBI Taxonomy" id="346911"/>
    <lineage>
        <taxon>Bacteria</taxon>
        <taxon>Pseudomonadati</taxon>
        <taxon>Pseudomonadota</taxon>
        <taxon>Alphaproteobacteria</taxon>
        <taxon>Hyphomicrobiales</taxon>
        <taxon>Xanthobacteraceae</taxon>
        <taxon>Labrys</taxon>
    </lineage>
</organism>
<dbReference type="PANTHER" id="PTHR37418:SF1">
    <property type="entry name" value="3-KETO-5-AMINOHEXANOATE CLEAVAGE PROTEIN"/>
    <property type="match status" value="1"/>
</dbReference>
<keyword evidence="2" id="KW-1185">Reference proteome</keyword>
<dbReference type="GO" id="GO:0043720">
    <property type="term" value="F:3-keto-5-aminohexanoate cleavage activity"/>
    <property type="evidence" value="ECO:0007669"/>
    <property type="project" value="InterPro"/>
</dbReference>
<reference evidence="1 2" key="1">
    <citation type="submission" date="2018-02" db="EMBL/GenBank/DDBJ databases">
        <title>Whole genome sequencing of endophytic bacterium.</title>
        <authorList>
            <person name="Eedara R."/>
            <person name="Podile A.R."/>
        </authorList>
    </citation>
    <scope>NUCLEOTIDE SEQUENCE [LARGE SCALE GENOMIC DNA]</scope>
    <source>
        <strain evidence="1 2">RP1T</strain>
    </source>
</reference>
<accession>A0A2S9QDH2</accession>
<dbReference type="Gene3D" id="3.20.20.70">
    <property type="entry name" value="Aldolase class I"/>
    <property type="match status" value="2"/>
</dbReference>
<evidence type="ECO:0000313" key="1">
    <source>
        <dbReference type="EMBL" id="PRH87394.1"/>
    </source>
</evidence>
<sequence>MLQACLNGSRSRDFHPALPCSPAELARDAKAAVEAGAEELHVHPRGQTGEQSLEPADVAAALQAIRASVPGVPIGISTLWTIPPVGRARQAPMREWRILPDYVSVNLSEEDAPEIMALMIQCRIGIEAGLATVADALRLVALPSAERCLRVLVEIEEQETTAGLHVAHEILAVLRHAGLRLPVQLHGSDLTQWPMHDEAVRLGLDRRIGLEDGADLPDGTRAADNAELLRTAVARAARGSG</sequence>
<dbReference type="AlphaFoldDB" id="A0A2S9QDH2"/>